<dbReference type="InterPro" id="IPR016024">
    <property type="entry name" value="ARM-type_fold"/>
</dbReference>
<dbReference type="EMBL" id="JACIDT010000016">
    <property type="protein sequence ID" value="MBB3927902.1"/>
    <property type="molecule type" value="Genomic_DNA"/>
</dbReference>
<name>A0A7W6BML4_9SPHN</name>
<keyword evidence="2" id="KW-0479">Metal-binding</keyword>
<dbReference type="Gene3D" id="3.40.720.10">
    <property type="entry name" value="Alkaline Phosphatase, subunit A"/>
    <property type="match status" value="1"/>
</dbReference>
<feature type="domain" description="Sulfatase N-terminal" evidence="5">
    <location>
        <begin position="42"/>
        <end position="311"/>
    </location>
</feature>
<evidence type="ECO:0000313" key="7">
    <source>
        <dbReference type="Proteomes" id="UP000571950"/>
    </source>
</evidence>
<comment type="caution">
    <text evidence="6">The sequence shown here is derived from an EMBL/GenBank/DDBJ whole genome shotgun (WGS) entry which is preliminary data.</text>
</comment>
<sequence>MKDALTPELSRRSLLAASAGGAMALSASALPTRAGAQERKLPNILWLTSEDNNPYIGAYGDRLAHTPHIDALAKKGILYRNVYSNAPVCAPSRFGILTGVLPEACAPANHMRAVAKLPDFLRTYPEYLRSAGYYCTNNVKTDYNCDVDPARIWDDNGPKAHYANRPEGKPFMAVFNTLASHESRLFTVTEGRVKPEDIILPAYLPDTPAIRQDYASYYNLIEKMDGDIGQRLAELEASGLAEDTIVFYYSDNGGVLPRSKRYCHDRGLRCAMVVYVPPKWAHLSPVKAGTTVDAPVSFIDLAPTLLSLAGMVKPQTMHGAPFLGHFAAAPKDHAFGMRNRMNESVDFVRTVTDGRYRYIRNYMPHRPCGQHQAFSWLLKSYQDWDRLHREGRLTEVQARFFQPRAFEEFYDLDADPDEVDNRIADPKHKARVADMRRALDRHMIRINDNGFIPEGAAPEGYVPSRAAGAYPLKALMALGAAAARRDKRKLPLFRSRLTDADAVTRYWAAMGLLILGEDGRPALADLQAAMRVDPSPHVRVAAAEAVANLTKEDEPVLKLAELAGDGQPLSVRLLAVNALTYIGNARPALAALKAIEKGAKGDLSVGTKYLIALIEGSYDPAIPLIDMSKAPAHYG</sequence>
<dbReference type="AlphaFoldDB" id="A0A7W6BML4"/>
<dbReference type="PROSITE" id="PS51318">
    <property type="entry name" value="TAT"/>
    <property type="match status" value="1"/>
</dbReference>
<dbReference type="InterPro" id="IPR017850">
    <property type="entry name" value="Alkaline_phosphatase_core_sf"/>
</dbReference>
<dbReference type="PROSITE" id="PS00523">
    <property type="entry name" value="SULFATASE_1"/>
    <property type="match status" value="1"/>
</dbReference>
<evidence type="ECO:0000259" key="5">
    <source>
        <dbReference type="Pfam" id="PF00884"/>
    </source>
</evidence>
<dbReference type="PANTHER" id="PTHR42693:SF53">
    <property type="entry name" value="ENDO-4-O-SULFATASE"/>
    <property type="match status" value="1"/>
</dbReference>
<dbReference type="Proteomes" id="UP000571950">
    <property type="component" value="Unassembled WGS sequence"/>
</dbReference>
<evidence type="ECO:0000313" key="6">
    <source>
        <dbReference type="EMBL" id="MBB3927902.1"/>
    </source>
</evidence>
<comment type="similarity">
    <text evidence="1">Belongs to the sulfatase family.</text>
</comment>
<dbReference type="RefSeq" id="WP_188073347.1">
    <property type="nucleotide sequence ID" value="NZ_BSPS01000005.1"/>
</dbReference>
<dbReference type="GO" id="GO:0046872">
    <property type="term" value="F:metal ion binding"/>
    <property type="evidence" value="ECO:0007669"/>
    <property type="project" value="UniProtKB-KW"/>
</dbReference>
<proteinExistence type="inferred from homology"/>
<dbReference type="InterPro" id="IPR024607">
    <property type="entry name" value="Sulfatase_CS"/>
</dbReference>
<protein>
    <submittedName>
        <fullName evidence="6">Arylsulfatase A-like enzyme</fullName>
    </submittedName>
</protein>
<dbReference type="Gene3D" id="1.25.10.10">
    <property type="entry name" value="Leucine-rich Repeat Variant"/>
    <property type="match status" value="1"/>
</dbReference>
<gene>
    <name evidence="6" type="ORF">GGR43_003641</name>
</gene>
<dbReference type="InterPro" id="IPR006311">
    <property type="entry name" value="TAT_signal"/>
</dbReference>
<evidence type="ECO:0000256" key="1">
    <source>
        <dbReference type="ARBA" id="ARBA00008779"/>
    </source>
</evidence>
<evidence type="ECO:0000256" key="4">
    <source>
        <dbReference type="ARBA" id="ARBA00022837"/>
    </source>
</evidence>
<dbReference type="GO" id="GO:0004065">
    <property type="term" value="F:arylsulfatase activity"/>
    <property type="evidence" value="ECO:0007669"/>
    <property type="project" value="TreeGrafter"/>
</dbReference>
<dbReference type="Pfam" id="PF00884">
    <property type="entry name" value="Sulfatase"/>
    <property type="match status" value="1"/>
</dbReference>
<keyword evidence="3" id="KW-0378">Hydrolase</keyword>
<dbReference type="PANTHER" id="PTHR42693">
    <property type="entry name" value="ARYLSULFATASE FAMILY MEMBER"/>
    <property type="match status" value="1"/>
</dbReference>
<keyword evidence="7" id="KW-1185">Reference proteome</keyword>
<dbReference type="SUPFAM" id="SSF48371">
    <property type="entry name" value="ARM repeat"/>
    <property type="match status" value="1"/>
</dbReference>
<evidence type="ECO:0000256" key="2">
    <source>
        <dbReference type="ARBA" id="ARBA00022723"/>
    </source>
</evidence>
<dbReference type="InterPro" id="IPR000917">
    <property type="entry name" value="Sulfatase_N"/>
</dbReference>
<dbReference type="InterPro" id="IPR050738">
    <property type="entry name" value="Sulfatase"/>
</dbReference>
<dbReference type="SUPFAM" id="SSF53649">
    <property type="entry name" value="Alkaline phosphatase-like"/>
    <property type="match status" value="1"/>
</dbReference>
<organism evidence="6 7">
    <name type="scientific">Sphingobium jiangsuense</name>
    <dbReference type="NCBI Taxonomy" id="870476"/>
    <lineage>
        <taxon>Bacteria</taxon>
        <taxon>Pseudomonadati</taxon>
        <taxon>Pseudomonadota</taxon>
        <taxon>Alphaproteobacteria</taxon>
        <taxon>Sphingomonadales</taxon>
        <taxon>Sphingomonadaceae</taxon>
        <taxon>Sphingobium</taxon>
    </lineage>
</organism>
<keyword evidence="4" id="KW-0106">Calcium</keyword>
<evidence type="ECO:0000256" key="3">
    <source>
        <dbReference type="ARBA" id="ARBA00022801"/>
    </source>
</evidence>
<accession>A0A7W6BML4</accession>
<dbReference type="CDD" id="cd16027">
    <property type="entry name" value="SGSH"/>
    <property type="match status" value="1"/>
</dbReference>
<reference evidence="6 7" key="1">
    <citation type="submission" date="2020-08" db="EMBL/GenBank/DDBJ databases">
        <title>Genomic Encyclopedia of Type Strains, Phase IV (KMG-IV): sequencing the most valuable type-strain genomes for metagenomic binning, comparative biology and taxonomic classification.</title>
        <authorList>
            <person name="Goeker M."/>
        </authorList>
    </citation>
    <scope>NUCLEOTIDE SEQUENCE [LARGE SCALE GENOMIC DNA]</scope>
    <source>
        <strain evidence="6 7">DSM 26189</strain>
    </source>
</reference>
<dbReference type="InterPro" id="IPR011989">
    <property type="entry name" value="ARM-like"/>
</dbReference>